<dbReference type="EMBL" id="HBGW01024302">
    <property type="protein sequence ID" value="CAD9539907.1"/>
    <property type="molecule type" value="Transcribed_RNA"/>
</dbReference>
<feature type="transmembrane region" description="Helical" evidence="2">
    <location>
        <begin position="218"/>
        <end position="241"/>
    </location>
</feature>
<dbReference type="AlphaFoldDB" id="A0A6U6KBV2"/>
<accession>A0A6U6KBV2</accession>
<proteinExistence type="predicted"/>
<sequence length="409" mass="44574">MRPPSVSTFVYCTLVAVAALLSVAVVVQDWDPEAARQSARIQRMRDRQSNGQMTMDDVFYYTSDTGRGRKNTGGETDRTWGTVITDCALLIQVTCLMFLGPGPRGSEMVLRIALLIDAVSYAVRATGHAFSPRPGVMHDTLLMCGIVFSILSGVGRLYAAQLALLAQGKRALGLTSRKTTIAFATFLVIVLSVLIAAKAKGRIDNFYKPMSLAKRLAAHVPLALYAAAGGALGCSFCLLVTCGLAECLHGAQFEPFASSDDFNCKALAQVATLLVYAIIAKMFEEFEIVASTEPPEEPLEGPAGRRRAPPQKGKGPRYEQAPGVDMEDMCLDAPDSARTGLIVRDERDERYDAPQRWVQSEVEYGPYIPASVPAGYPADARFQQVRGPPRYEDAGCPCWPFWTTAPRRY</sequence>
<name>A0A6U6KBV2_9DINO</name>
<organism evidence="3">
    <name type="scientific">Zooxanthella nutricula</name>
    <dbReference type="NCBI Taxonomy" id="1333877"/>
    <lineage>
        <taxon>Eukaryota</taxon>
        <taxon>Sar</taxon>
        <taxon>Alveolata</taxon>
        <taxon>Dinophyceae</taxon>
        <taxon>Peridiniales</taxon>
        <taxon>Peridiniales incertae sedis</taxon>
        <taxon>Zooxanthella</taxon>
    </lineage>
</organism>
<evidence type="ECO:0000256" key="2">
    <source>
        <dbReference type="SAM" id="Phobius"/>
    </source>
</evidence>
<feature type="region of interest" description="Disordered" evidence="1">
    <location>
        <begin position="293"/>
        <end position="321"/>
    </location>
</feature>
<feature type="transmembrane region" description="Helical" evidence="2">
    <location>
        <begin position="179"/>
        <end position="197"/>
    </location>
</feature>
<reference evidence="3" key="1">
    <citation type="submission" date="2021-01" db="EMBL/GenBank/DDBJ databases">
        <authorList>
            <person name="Corre E."/>
            <person name="Pelletier E."/>
            <person name="Niang G."/>
            <person name="Scheremetjew M."/>
            <person name="Finn R."/>
            <person name="Kale V."/>
            <person name="Holt S."/>
            <person name="Cochrane G."/>
            <person name="Meng A."/>
            <person name="Brown T."/>
            <person name="Cohen L."/>
        </authorList>
    </citation>
    <scope>NUCLEOTIDE SEQUENCE</scope>
    <source>
        <strain evidence="3">RCC3387</strain>
    </source>
</reference>
<evidence type="ECO:0000256" key="1">
    <source>
        <dbReference type="SAM" id="MobiDB-lite"/>
    </source>
</evidence>
<gene>
    <name evidence="3" type="ORF">BRAN1462_LOCUS15420</name>
</gene>
<keyword evidence="2" id="KW-0472">Membrane</keyword>
<keyword evidence="2" id="KW-1133">Transmembrane helix</keyword>
<keyword evidence="2" id="KW-0812">Transmembrane</keyword>
<feature type="transmembrane region" description="Helical" evidence="2">
    <location>
        <begin position="6"/>
        <end position="27"/>
    </location>
</feature>
<protein>
    <submittedName>
        <fullName evidence="3">Uncharacterized protein</fullName>
    </submittedName>
</protein>
<evidence type="ECO:0000313" key="3">
    <source>
        <dbReference type="EMBL" id="CAD9539907.1"/>
    </source>
</evidence>
<feature type="transmembrane region" description="Helical" evidence="2">
    <location>
        <begin position="140"/>
        <end position="159"/>
    </location>
</feature>